<proteinExistence type="predicted"/>
<feature type="chain" id="PRO_5035474382" evidence="2">
    <location>
        <begin position="24"/>
        <end position="159"/>
    </location>
</feature>
<dbReference type="EMBL" id="VTPC01003404">
    <property type="protein sequence ID" value="KAF2898587.1"/>
    <property type="molecule type" value="Genomic_DNA"/>
</dbReference>
<protein>
    <submittedName>
        <fullName evidence="3">Uncharacterized protein</fullName>
    </submittedName>
</protein>
<keyword evidence="2" id="KW-0732">Signal</keyword>
<keyword evidence="4" id="KW-1185">Reference proteome</keyword>
<dbReference type="Proteomes" id="UP000801492">
    <property type="component" value="Unassembled WGS sequence"/>
</dbReference>
<feature type="compositionally biased region" description="Acidic residues" evidence="1">
    <location>
        <begin position="45"/>
        <end position="61"/>
    </location>
</feature>
<comment type="caution">
    <text evidence="3">The sequence shown here is derived from an EMBL/GenBank/DDBJ whole genome shotgun (WGS) entry which is preliminary data.</text>
</comment>
<feature type="compositionally biased region" description="Basic and acidic residues" evidence="1">
    <location>
        <begin position="26"/>
        <end position="40"/>
    </location>
</feature>
<evidence type="ECO:0000313" key="4">
    <source>
        <dbReference type="Proteomes" id="UP000801492"/>
    </source>
</evidence>
<organism evidence="3 4">
    <name type="scientific">Ignelater luminosus</name>
    <name type="common">Cucubano</name>
    <name type="synonym">Pyrophorus luminosus</name>
    <dbReference type="NCBI Taxonomy" id="2038154"/>
    <lineage>
        <taxon>Eukaryota</taxon>
        <taxon>Metazoa</taxon>
        <taxon>Ecdysozoa</taxon>
        <taxon>Arthropoda</taxon>
        <taxon>Hexapoda</taxon>
        <taxon>Insecta</taxon>
        <taxon>Pterygota</taxon>
        <taxon>Neoptera</taxon>
        <taxon>Endopterygota</taxon>
        <taxon>Coleoptera</taxon>
        <taxon>Polyphaga</taxon>
        <taxon>Elateriformia</taxon>
        <taxon>Elateroidea</taxon>
        <taxon>Elateridae</taxon>
        <taxon>Agrypninae</taxon>
        <taxon>Pyrophorini</taxon>
        <taxon>Ignelater</taxon>
    </lineage>
</organism>
<sequence length="159" mass="17274">MHLPLCIVFAILSSFAYIQTTGGASPKKDNVAESPSDNKDSPANNDDDDAMEDDDSAEEPEPEKSQSRKQGGHNNKKNDDDVDGDVSSGSSADASDEEPQSRPAPAKIRNGRKVKPGAKDQLEKFVGRFVIDYLISRLRSAKKRLVASLLSPNESQEDK</sequence>
<evidence type="ECO:0000313" key="3">
    <source>
        <dbReference type="EMBL" id="KAF2898587.1"/>
    </source>
</evidence>
<dbReference type="AlphaFoldDB" id="A0A8K0GE90"/>
<name>A0A8K0GE90_IGNLU</name>
<gene>
    <name evidence="3" type="ORF">ILUMI_07588</name>
</gene>
<accession>A0A8K0GE90</accession>
<feature type="region of interest" description="Disordered" evidence="1">
    <location>
        <begin position="22"/>
        <end position="121"/>
    </location>
</feature>
<reference evidence="3" key="1">
    <citation type="submission" date="2019-08" db="EMBL/GenBank/DDBJ databases">
        <title>The genome of the North American firefly Photinus pyralis.</title>
        <authorList>
            <consortium name="Photinus pyralis genome working group"/>
            <person name="Fallon T.R."/>
            <person name="Sander Lower S.E."/>
            <person name="Weng J.-K."/>
        </authorList>
    </citation>
    <scope>NUCLEOTIDE SEQUENCE</scope>
    <source>
        <strain evidence="3">TRF0915ILg1</strain>
        <tissue evidence="3">Whole body</tissue>
    </source>
</reference>
<feature type="signal peptide" evidence="2">
    <location>
        <begin position="1"/>
        <end position="23"/>
    </location>
</feature>
<evidence type="ECO:0000256" key="2">
    <source>
        <dbReference type="SAM" id="SignalP"/>
    </source>
</evidence>
<evidence type="ECO:0000256" key="1">
    <source>
        <dbReference type="SAM" id="MobiDB-lite"/>
    </source>
</evidence>